<keyword evidence="14" id="KW-0489">Methyltransferase</keyword>
<comment type="subunit">
    <text evidence="5 11">Homodimer.</text>
</comment>
<sequence length="418" mass="45509">MFSKDMSIASFDPDLFAAMQSEATRQEEHIELIASENYTSPRVMEAQGSVLTNKYAEGYPHKRYYGGCEYVDVVEELAIERAKELFGATYANVQPHSGSQANAAVYMALCQPGDTVLGMSLAHGGHLTHGAAVSFSGRIYKAVQYGLNPETGSIDYDEVERLAVENKPKMIVAGFSAYSQIVDWARFREIADKVGAYLFVDMAHIAGLVAAGVYPTPLPFADVVTTTTHKTLGGPRGGLILSSNADEELQKKLNFAVFPESQGGPLMHVIAAKAVCFKEAMEPEWKAYQAQVVKNAQAMAKVFLDRGINIVSGGTEDHLFLVDLINKDITGKDADAALGRANITVNKNSVPNDPRSPFVTSGLRIGTPAVTRRGFKEEEVAQLANWICDILDDISNDDTIARVKGQVQEICARFPVYK</sequence>
<feature type="site" description="Plays an important role in substrate specificity" evidence="11">
    <location>
        <position position="229"/>
    </location>
</feature>
<dbReference type="HAMAP" id="MF_00051">
    <property type="entry name" value="SHMT"/>
    <property type="match status" value="1"/>
</dbReference>
<evidence type="ECO:0000256" key="12">
    <source>
        <dbReference type="PIRSR" id="PIRSR000412-50"/>
    </source>
</evidence>
<keyword evidence="7 11" id="KW-0554">One-carbon metabolism</keyword>
<comment type="similarity">
    <text evidence="4 11">Belongs to the SHMT family.</text>
</comment>
<evidence type="ECO:0000256" key="6">
    <source>
        <dbReference type="ARBA" id="ARBA00022490"/>
    </source>
</evidence>
<dbReference type="STRING" id="1122198.SAMN02745729_10950"/>
<keyword evidence="6 11" id="KW-0963">Cytoplasm</keyword>
<feature type="binding site" evidence="11">
    <location>
        <position position="121"/>
    </location>
    <ligand>
        <name>(6S)-5,6,7,8-tetrahydrofolate</name>
        <dbReference type="ChEBI" id="CHEBI:57453"/>
    </ligand>
</feature>
<evidence type="ECO:0000256" key="7">
    <source>
        <dbReference type="ARBA" id="ARBA00022563"/>
    </source>
</evidence>
<keyword evidence="15" id="KW-1185">Reference proteome</keyword>
<keyword evidence="8 11" id="KW-0028">Amino-acid biosynthesis</keyword>
<accession>A0A1H4ETW3</accession>
<evidence type="ECO:0000256" key="5">
    <source>
        <dbReference type="ARBA" id="ARBA00011738"/>
    </source>
</evidence>
<dbReference type="EMBL" id="FNRJ01000009">
    <property type="protein sequence ID" value="SEA87990.1"/>
    <property type="molecule type" value="Genomic_DNA"/>
</dbReference>
<dbReference type="FunFam" id="3.40.640.10:FF:000001">
    <property type="entry name" value="Serine hydroxymethyltransferase"/>
    <property type="match status" value="1"/>
</dbReference>
<name>A0A1H4ETW3_9GAMM</name>
<dbReference type="GO" id="GO:0004372">
    <property type="term" value="F:glycine hydroxymethyltransferase activity"/>
    <property type="evidence" value="ECO:0007669"/>
    <property type="project" value="UniProtKB-UniRule"/>
</dbReference>
<comment type="cofactor">
    <cofactor evidence="2 11 12">
        <name>pyridoxal 5'-phosphate</name>
        <dbReference type="ChEBI" id="CHEBI:597326"/>
    </cofactor>
</comment>
<gene>
    <name evidence="11" type="primary">glyA</name>
    <name evidence="14" type="ORF">SAMN02745729_10950</name>
</gene>
<dbReference type="OrthoDB" id="9803846at2"/>
<protein>
    <recommendedName>
        <fullName evidence="11">Serine hydroxymethyltransferase</fullName>
        <shortName evidence="11">SHMT</shortName>
        <shortName evidence="11">Serine methylase</shortName>
        <ecNumber evidence="11">2.1.2.1</ecNumber>
    </recommendedName>
</protein>
<dbReference type="GO" id="GO:0032259">
    <property type="term" value="P:methylation"/>
    <property type="evidence" value="ECO:0007669"/>
    <property type="project" value="UniProtKB-KW"/>
</dbReference>
<dbReference type="GO" id="GO:0035999">
    <property type="term" value="P:tetrahydrofolate interconversion"/>
    <property type="evidence" value="ECO:0007669"/>
    <property type="project" value="UniProtKB-UniRule"/>
</dbReference>
<dbReference type="Pfam" id="PF00464">
    <property type="entry name" value="SHMT"/>
    <property type="match status" value="1"/>
</dbReference>
<dbReference type="UniPathway" id="UPA00288">
    <property type="reaction ID" value="UER01023"/>
</dbReference>
<feature type="binding site" evidence="11">
    <location>
        <begin position="356"/>
        <end position="358"/>
    </location>
    <ligand>
        <name>(6S)-5,6,7,8-tetrahydrofolate</name>
        <dbReference type="ChEBI" id="CHEBI:57453"/>
    </ligand>
</feature>
<feature type="modified residue" description="N6-(pyridoxal phosphate)lysine" evidence="11 12">
    <location>
        <position position="230"/>
    </location>
</feature>
<evidence type="ECO:0000256" key="8">
    <source>
        <dbReference type="ARBA" id="ARBA00022605"/>
    </source>
</evidence>
<keyword evidence="10 11" id="KW-0663">Pyridoxal phosphate</keyword>
<evidence type="ECO:0000256" key="4">
    <source>
        <dbReference type="ARBA" id="ARBA00006376"/>
    </source>
</evidence>
<evidence type="ECO:0000256" key="2">
    <source>
        <dbReference type="ARBA" id="ARBA00001933"/>
    </source>
</evidence>
<dbReference type="InterPro" id="IPR049943">
    <property type="entry name" value="Ser_HO-MeTrfase-like"/>
</dbReference>
<dbReference type="GO" id="GO:0019264">
    <property type="term" value="P:glycine biosynthetic process from serine"/>
    <property type="evidence" value="ECO:0007669"/>
    <property type="project" value="UniProtKB-UniRule"/>
</dbReference>
<dbReference type="Gene3D" id="3.40.640.10">
    <property type="entry name" value="Type I PLP-dependent aspartate aminotransferase-like (Major domain)"/>
    <property type="match status" value="1"/>
</dbReference>
<dbReference type="CDD" id="cd00378">
    <property type="entry name" value="SHMT"/>
    <property type="match status" value="1"/>
</dbReference>
<dbReference type="NCBIfam" id="NF000586">
    <property type="entry name" value="PRK00011.1"/>
    <property type="match status" value="1"/>
</dbReference>
<dbReference type="AlphaFoldDB" id="A0A1H4ETW3"/>
<feature type="binding site" evidence="11">
    <location>
        <begin position="125"/>
        <end position="127"/>
    </location>
    <ligand>
        <name>(6S)-5,6,7,8-tetrahydrofolate</name>
        <dbReference type="ChEBI" id="CHEBI:57453"/>
    </ligand>
</feature>
<dbReference type="InterPro" id="IPR015421">
    <property type="entry name" value="PyrdxlP-dep_Trfase_major"/>
</dbReference>
<dbReference type="GO" id="GO:0030170">
    <property type="term" value="F:pyridoxal phosphate binding"/>
    <property type="evidence" value="ECO:0007669"/>
    <property type="project" value="UniProtKB-UniRule"/>
</dbReference>
<dbReference type="InterPro" id="IPR039429">
    <property type="entry name" value="SHMT-like_dom"/>
</dbReference>
<feature type="binding site" evidence="11">
    <location>
        <position position="247"/>
    </location>
    <ligand>
        <name>(6S)-5,6,7,8-tetrahydrofolate</name>
        <dbReference type="ChEBI" id="CHEBI:57453"/>
    </ligand>
</feature>
<dbReference type="FunFam" id="3.90.1150.10:FF:000003">
    <property type="entry name" value="Serine hydroxymethyltransferase"/>
    <property type="match status" value="1"/>
</dbReference>
<dbReference type="EC" id="2.1.2.1" evidence="11"/>
<dbReference type="InterPro" id="IPR015424">
    <property type="entry name" value="PyrdxlP-dep_Trfase"/>
</dbReference>
<dbReference type="PROSITE" id="PS00096">
    <property type="entry name" value="SHMT"/>
    <property type="match status" value="1"/>
</dbReference>
<evidence type="ECO:0000256" key="10">
    <source>
        <dbReference type="ARBA" id="ARBA00022898"/>
    </source>
</evidence>
<dbReference type="Proteomes" id="UP000242469">
    <property type="component" value="Unassembled WGS sequence"/>
</dbReference>
<dbReference type="SUPFAM" id="SSF53383">
    <property type="entry name" value="PLP-dependent transferases"/>
    <property type="match status" value="1"/>
</dbReference>
<keyword evidence="9 11" id="KW-0808">Transferase</keyword>
<dbReference type="GO" id="GO:0005829">
    <property type="term" value="C:cytosol"/>
    <property type="evidence" value="ECO:0007669"/>
    <property type="project" value="TreeGrafter"/>
</dbReference>
<dbReference type="PANTHER" id="PTHR11680">
    <property type="entry name" value="SERINE HYDROXYMETHYLTRANSFERASE"/>
    <property type="match status" value="1"/>
</dbReference>
<comment type="catalytic activity">
    <reaction evidence="1 11">
        <text>(6R)-5,10-methylene-5,6,7,8-tetrahydrofolate + glycine + H2O = (6S)-5,6,7,8-tetrahydrofolate + L-serine</text>
        <dbReference type="Rhea" id="RHEA:15481"/>
        <dbReference type="ChEBI" id="CHEBI:15377"/>
        <dbReference type="ChEBI" id="CHEBI:15636"/>
        <dbReference type="ChEBI" id="CHEBI:33384"/>
        <dbReference type="ChEBI" id="CHEBI:57305"/>
        <dbReference type="ChEBI" id="CHEBI:57453"/>
        <dbReference type="EC" id="2.1.2.1"/>
    </reaction>
</comment>
<dbReference type="UniPathway" id="UPA00193"/>
<reference evidence="15" key="1">
    <citation type="submission" date="2016-10" db="EMBL/GenBank/DDBJ databases">
        <authorList>
            <person name="Varghese N."/>
            <person name="Submissions S."/>
        </authorList>
    </citation>
    <scope>NUCLEOTIDE SEQUENCE [LARGE SCALE GENOMIC DNA]</scope>
    <source>
        <strain evidence="15">DSM 11526</strain>
    </source>
</reference>
<dbReference type="InterPro" id="IPR001085">
    <property type="entry name" value="Ser_HO-MeTrfase"/>
</dbReference>
<evidence type="ECO:0000313" key="14">
    <source>
        <dbReference type="EMBL" id="SEA87990.1"/>
    </source>
</evidence>
<dbReference type="PANTHER" id="PTHR11680:SF50">
    <property type="entry name" value="SERINE HYDROXYMETHYLTRANSFERASE"/>
    <property type="match status" value="1"/>
</dbReference>
<dbReference type="GO" id="GO:0008168">
    <property type="term" value="F:methyltransferase activity"/>
    <property type="evidence" value="ECO:0007669"/>
    <property type="project" value="UniProtKB-KW"/>
</dbReference>
<dbReference type="PIRSF" id="PIRSF000412">
    <property type="entry name" value="SHMT"/>
    <property type="match status" value="1"/>
</dbReference>
<evidence type="ECO:0000259" key="13">
    <source>
        <dbReference type="Pfam" id="PF00464"/>
    </source>
</evidence>
<comment type="subcellular location">
    <subcellularLocation>
        <location evidence="3 11">Cytoplasm</location>
    </subcellularLocation>
</comment>
<evidence type="ECO:0000256" key="1">
    <source>
        <dbReference type="ARBA" id="ARBA00001528"/>
    </source>
</evidence>
<dbReference type="InterPro" id="IPR015422">
    <property type="entry name" value="PyrdxlP-dep_Trfase_small"/>
</dbReference>
<evidence type="ECO:0000313" key="15">
    <source>
        <dbReference type="Proteomes" id="UP000242469"/>
    </source>
</evidence>
<comment type="function">
    <text evidence="11">Catalyzes the reversible interconversion of serine and glycine with tetrahydrofolate (THF) serving as the one-carbon carrier. This reaction serves as the major source of one-carbon groups required for the biosynthesis of purines, thymidylate, methionine, and other important biomolecules. Also exhibits THF-independent aldolase activity toward beta-hydroxyamino acids, producing glycine and aldehydes, via a retro-aldol mechanism.</text>
</comment>
<comment type="pathway">
    <text evidence="11">One-carbon metabolism; tetrahydrofolate interconversion.</text>
</comment>
<evidence type="ECO:0000256" key="11">
    <source>
        <dbReference type="HAMAP-Rule" id="MF_00051"/>
    </source>
</evidence>
<feature type="domain" description="Serine hydroxymethyltransferase-like" evidence="13">
    <location>
        <begin position="9"/>
        <end position="387"/>
    </location>
</feature>
<organism evidence="14 15">
    <name type="scientific">Marinobacterium iners DSM 11526</name>
    <dbReference type="NCBI Taxonomy" id="1122198"/>
    <lineage>
        <taxon>Bacteria</taxon>
        <taxon>Pseudomonadati</taxon>
        <taxon>Pseudomonadota</taxon>
        <taxon>Gammaproteobacteria</taxon>
        <taxon>Oceanospirillales</taxon>
        <taxon>Oceanospirillaceae</taxon>
        <taxon>Marinobacterium</taxon>
    </lineage>
</organism>
<dbReference type="Gene3D" id="3.90.1150.10">
    <property type="entry name" value="Aspartate Aminotransferase, domain 1"/>
    <property type="match status" value="1"/>
</dbReference>
<dbReference type="InterPro" id="IPR019798">
    <property type="entry name" value="Ser_HO-MeTrfase_PLP_BS"/>
</dbReference>
<evidence type="ECO:0000256" key="9">
    <source>
        <dbReference type="ARBA" id="ARBA00022679"/>
    </source>
</evidence>
<comment type="pathway">
    <text evidence="11">Amino-acid biosynthesis; glycine biosynthesis; glycine from L-serine: step 1/1.</text>
</comment>
<dbReference type="RefSeq" id="WP_091826814.1">
    <property type="nucleotide sequence ID" value="NZ_FNRJ01000009.1"/>
</dbReference>
<proteinExistence type="inferred from homology"/>
<evidence type="ECO:0000256" key="3">
    <source>
        <dbReference type="ARBA" id="ARBA00004496"/>
    </source>
</evidence>